<comment type="similarity">
    <text evidence="1 2">Belongs to the UPF0235 family.</text>
</comment>
<dbReference type="InterPro" id="IPR036591">
    <property type="entry name" value="YggU-like_sf"/>
</dbReference>
<sequence length="112" mass="11966">MDHIAADGAVSISFYRLEKEGVTLFVRLTPKAAKDAVEAVITSADERCYLSARVRAVPEKGLANKALEKLLAKTLKLPASTISVDAGATSRVKQIFIRGDPADLAGRLDQLA</sequence>
<evidence type="ECO:0000256" key="1">
    <source>
        <dbReference type="ARBA" id="ARBA00010364"/>
    </source>
</evidence>
<dbReference type="RefSeq" id="WP_343060963.1">
    <property type="nucleotide sequence ID" value="NZ_JACIIU010000004.1"/>
</dbReference>
<evidence type="ECO:0000256" key="2">
    <source>
        <dbReference type="HAMAP-Rule" id="MF_00634"/>
    </source>
</evidence>
<dbReference type="Gene3D" id="3.30.1200.10">
    <property type="entry name" value="YggU-like"/>
    <property type="match status" value="1"/>
</dbReference>
<accession>A0A841LRU9</accession>
<dbReference type="Pfam" id="PF02594">
    <property type="entry name" value="DUF167"/>
    <property type="match status" value="1"/>
</dbReference>
<proteinExistence type="inferred from homology"/>
<dbReference type="EMBL" id="JACIIU010000004">
    <property type="protein sequence ID" value="MBB6260885.1"/>
    <property type="molecule type" value="Genomic_DNA"/>
</dbReference>
<evidence type="ECO:0000313" key="4">
    <source>
        <dbReference type="Proteomes" id="UP000555393"/>
    </source>
</evidence>
<dbReference type="InterPro" id="IPR003746">
    <property type="entry name" value="DUF167"/>
</dbReference>
<reference evidence="3 4" key="1">
    <citation type="submission" date="2020-08" db="EMBL/GenBank/DDBJ databases">
        <title>Genomic Encyclopedia of Type Strains, Phase IV (KMG-IV): sequencing the most valuable type-strain genomes for metagenomic binning, comparative biology and taxonomic classification.</title>
        <authorList>
            <person name="Goeker M."/>
        </authorList>
    </citation>
    <scope>NUCLEOTIDE SEQUENCE [LARGE SCALE GENOMIC DNA]</scope>
    <source>
        <strain evidence="3 4">DSM 22336</strain>
    </source>
</reference>
<organism evidence="3 4">
    <name type="scientific">Paenochrobactrum gallinarii</name>
    <dbReference type="NCBI Taxonomy" id="643673"/>
    <lineage>
        <taxon>Bacteria</taxon>
        <taxon>Pseudomonadati</taxon>
        <taxon>Pseudomonadota</taxon>
        <taxon>Alphaproteobacteria</taxon>
        <taxon>Hyphomicrobiales</taxon>
        <taxon>Brucellaceae</taxon>
        <taxon>Paenochrobactrum</taxon>
    </lineage>
</organism>
<keyword evidence="4" id="KW-1185">Reference proteome</keyword>
<evidence type="ECO:0000313" key="3">
    <source>
        <dbReference type="EMBL" id="MBB6260885.1"/>
    </source>
</evidence>
<gene>
    <name evidence="3" type="ORF">FHS77_001426</name>
</gene>
<comment type="caution">
    <text evidence="3">The sequence shown here is derived from an EMBL/GenBank/DDBJ whole genome shotgun (WGS) entry which is preliminary data.</text>
</comment>
<dbReference type="HAMAP" id="MF_00634">
    <property type="entry name" value="UPF0235"/>
    <property type="match status" value="1"/>
</dbReference>
<protein>
    <recommendedName>
        <fullName evidence="2">UPF0235 protein FHS77_001426</fullName>
    </recommendedName>
</protein>
<name>A0A841LRU9_9HYPH</name>
<dbReference type="AlphaFoldDB" id="A0A841LRU9"/>
<dbReference type="Proteomes" id="UP000555393">
    <property type="component" value="Unassembled WGS sequence"/>
</dbReference>
<dbReference type="NCBIfam" id="TIGR00251">
    <property type="entry name" value="DUF167 family protein"/>
    <property type="match status" value="1"/>
</dbReference>
<dbReference type="SUPFAM" id="SSF69786">
    <property type="entry name" value="YggU-like"/>
    <property type="match status" value="1"/>
</dbReference>
<dbReference type="SMART" id="SM01152">
    <property type="entry name" value="DUF167"/>
    <property type="match status" value="1"/>
</dbReference>